<dbReference type="InterPro" id="IPR012944">
    <property type="entry name" value="SusD_RagB_dom"/>
</dbReference>
<dbReference type="AlphaFoldDB" id="A0A645CPS7"/>
<dbReference type="EMBL" id="VSSQ01029112">
    <property type="protein sequence ID" value="MPM79100.1"/>
    <property type="molecule type" value="Genomic_DNA"/>
</dbReference>
<dbReference type="InterPro" id="IPR011990">
    <property type="entry name" value="TPR-like_helical_dom_sf"/>
</dbReference>
<evidence type="ECO:0000259" key="5">
    <source>
        <dbReference type="Pfam" id="PF07980"/>
    </source>
</evidence>
<reference evidence="6" key="1">
    <citation type="submission" date="2019-08" db="EMBL/GenBank/DDBJ databases">
        <authorList>
            <person name="Kucharzyk K."/>
            <person name="Murdoch R.W."/>
            <person name="Higgins S."/>
            <person name="Loffler F."/>
        </authorList>
    </citation>
    <scope>NUCLEOTIDE SEQUENCE</scope>
</reference>
<organism evidence="6">
    <name type="scientific">bioreactor metagenome</name>
    <dbReference type="NCBI Taxonomy" id="1076179"/>
    <lineage>
        <taxon>unclassified sequences</taxon>
        <taxon>metagenomes</taxon>
        <taxon>ecological metagenomes</taxon>
    </lineage>
</organism>
<dbReference type="Pfam" id="PF07980">
    <property type="entry name" value="SusD_RagB"/>
    <property type="match status" value="1"/>
</dbReference>
<protein>
    <recommendedName>
        <fullName evidence="5">RagB/SusD domain-containing protein</fullName>
    </recommendedName>
</protein>
<keyword evidence="4" id="KW-0998">Cell outer membrane</keyword>
<feature type="domain" description="RagB/SusD" evidence="5">
    <location>
        <begin position="1"/>
        <end position="146"/>
    </location>
</feature>
<evidence type="ECO:0000256" key="1">
    <source>
        <dbReference type="ARBA" id="ARBA00004442"/>
    </source>
</evidence>
<evidence type="ECO:0000313" key="6">
    <source>
        <dbReference type="EMBL" id="MPM79100.1"/>
    </source>
</evidence>
<dbReference type="SUPFAM" id="SSF48452">
    <property type="entry name" value="TPR-like"/>
    <property type="match status" value="1"/>
</dbReference>
<comment type="subcellular location">
    <subcellularLocation>
        <location evidence="1">Cell outer membrane</location>
    </subcellularLocation>
</comment>
<evidence type="ECO:0000256" key="3">
    <source>
        <dbReference type="ARBA" id="ARBA00023136"/>
    </source>
</evidence>
<proteinExistence type="predicted"/>
<comment type="caution">
    <text evidence="6">The sequence shown here is derived from an EMBL/GenBank/DDBJ whole genome shotgun (WGS) entry which is preliminary data.</text>
</comment>
<gene>
    <name evidence="6" type="ORF">SDC9_126131</name>
</gene>
<sequence length="146" mass="16904">MRYADVLLMYAEAAVMSGTYDDAEVRACINAVRQRPAVMMPKVEDVEGTNLSPEQYMDIIMHERRVEFAFEGTRISDIRRWRIGEQVMTDAIGYDVAEAKKNPPVYVKARIDVRVFNPNRDYLWPIPQKEVDSNPYINPEDQNPGY</sequence>
<accession>A0A645CPS7</accession>
<name>A0A645CPS7_9ZZZZ</name>
<keyword evidence="2" id="KW-0732">Signal</keyword>
<dbReference type="GO" id="GO:0009279">
    <property type="term" value="C:cell outer membrane"/>
    <property type="evidence" value="ECO:0007669"/>
    <property type="project" value="UniProtKB-SubCell"/>
</dbReference>
<keyword evidence="3" id="KW-0472">Membrane</keyword>
<evidence type="ECO:0000256" key="2">
    <source>
        <dbReference type="ARBA" id="ARBA00022729"/>
    </source>
</evidence>
<dbReference type="Gene3D" id="1.25.40.390">
    <property type="match status" value="1"/>
</dbReference>
<evidence type="ECO:0000256" key="4">
    <source>
        <dbReference type="ARBA" id="ARBA00023237"/>
    </source>
</evidence>